<evidence type="ECO:0000313" key="6">
    <source>
        <dbReference type="EMBL" id="AIF10578.1"/>
    </source>
</evidence>
<dbReference type="GO" id="GO:0042802">
    <property type="term" value="F:identical protein binding"/>
    <property type="evidence" value="ECO:0007669"/>
    <property type="project" value="UniProtKB-ARBA"/>
</dbReference>
<dbReference type="PANTHER" id="PTHR11431">
    <property type="entry name" value="FERRITIN"/>
    <property type="match status" value="1"/>
</dbReference>
<proteinExistence type="predicted"/>
<feature type="domain" description="Ferritin-like diiron" evidence="5">
    <location>
        <begin position="1"/>
        <end position="146"/>
    </location>
</feature>
<dbReference type="GO" id="GO:0008199">
    <property type="term" value="F:ferric iron binding"/>
    <property type="evidence" value="ECO:0007669"/>
    <property type="project" value="InterPro"/>
</dbReference>
<keyword evidence="2" id="KW-0479">Metal-binding</keyword>
<dbReference type="InterPro" id="IPR041719">
    <property type="entry name" value="Ferritin_prok"/>
</dbReference>
<gene>
    <name evidence="6" type="primary">ftn</name>
    <name evidence="6" type="synonym">ftnA</name>
</gene>
<sequence>MKISAPLVKALNKQIEMEANAANAYLSAASWCDITGYDGAAKFFHAQAQEEHQHMLKFVNFVNGQCMSAIIPGVKQPPKTYKSLEAICKIALSNEQGVTKAINHMVDLATKDKDHNTITFLQFFVNEQIEEEQQFEDILQKFNLIGRDKLAIYEIDKLLGGMTTSPASDTQN</sequence>
<keyword evidence="3 6" id="KW-0560">Oxidoreductase</keyword>
<evidence type="ECO:0000256" key="3">
    <source>
        <dbReference type="ARBA" id="ARBA00023002"/>
    </source>
</evidence>
<keyword evidence="4" id="KW-0408">Iron</keyword>
<dbReference type="Pfam" id="PF00210">
    <property type="entry name" value="Ferritin"/>
    <property type="match status" value="1"/>
</dbReference>
<dbReference type="PROSITE" id="PS50905">
    <property type="entry name" value="FERRITIN_LIKE"/>
    <property type="match status" value="1"/>
</dbReference>
<dbReference type="GO" id="GO:0008198">
    <property type="term" value="F:ferrous iron binding"/>
    <property type="evidence" value="ECO:0007669"/>
    <property type="project" value="TreeGrafter"/>
</dbReference>
<accession>A0A075H9Y8</accession>
<evidence type="ECO:0000256" key="2">
    <source>
        <dbReference type="ARBA" id="ARBA00022723"/>
    </source>
</evidence>
<reference evidence="6" key="1">
    <citation type="journal article" date="2014" name="Genome Biol. Evol.">
        <title>Pangenome evidence for extensive interdomain horizontal transfer affecting lineage core and shell genes in uncultured planktonic thaumarchaeota and euryarchaeota.</title>
        <authorList>
            <person name="Deschamps P."/>
            <person name="Zivanovic Y."/>
            <person name="Moreira D."/>
            <person name="Rodriguez-Valera F."/>
            <person name="Lopez-Garcia P."/>
        </authorList>
    </citation>
    <scope>NUCLEOTIDE SEQUENCE</scope>
</reference>
<dbReference type="InterPro" id="IPR009078">
    <property type="entry name" value="Ferritin-like_SF"/>
</dbReference>
<protein>
    <submittedName>
        <fullName evidence="6">Ferritin-like protein (FtnA, ftn)</fullName>
        <ecNumber evidence="6">1.16.3.1</ecNumber>
    </submittedName>
</protein>
<dbReference type="GO" id="GO:0005737">
    <property type="term" value="C:cytoplasm"/>
    <property type="evidence" value="ECO:0007669"/>
    <property type="project" value="TreeGrafter"/>
</dbReference>
<evidence type="ECO:0000259" key="5">
    <source>
        <dbReference type="PROSITE" id="PS50905"/>
    </source>
</evidence>
<dbReference type="InterPro" id="IPR008331">
    <property type="entry name" value="Ferritin_DPS_dom"/>
</dbReference>
<dbReference type="GO" id="GO:0004322">
    <property type="term" value="F:ferroxidase activity"/>
    <property type="evidence" value="ECO:0007669"/>
    <property type="project" value="UniProtKB-EC"/>
</dbReference>
<dbReference type="SUPFAM" id="SSF47240">
    <property type="entry name" value="Ferritin-like"/>
    <property type="match status" value="1"/>
</dbReference>
<dbReference type="EMBL" id="KF900895">
    <property type="protein sequence ID" value="AIF10578.1"/>
    <property type="molecule type" value="Genomic_DNA"/>
</dbReference>
<dbReference type="CDD" id="cd01055">
    <property type="entry name" value="Nonheme_Ferritin"/>
    <property type="match status" value="1"/>
</dbReference>
<dbReference type="Gene3D" id="1.20.1260.10">
    <property type="match status" value="1"/>
</dbReference>
<dbReference type="AlphaFoldDB" id="A0A075H9Y8"/>
<evidence type="ECO:0000256" key="1">
    <source>
        <dbReference type="ARBA" id="ARBA00022434"/>
    </source>
</evidence>
<dbReference type="InterPro" id="IPR001519">
    <property type="entry name" value="Ferritin"/>
</dbReference>
<dbReference type="InterPro" id="IPR012347">
    <property type="entry name" value="Ferritin-like"/>
</dbReference>
<name>A0A075H9Y8_9ARCH</name>
<evidence type="ECO:0000256" key="4">
    <source>
        <dbReference type="ARBA" id="ARBA00023004"/>
    </source>
</evidence>
<organism evidence="6">
    <name type="scientific">uncultured marine thaumarchaeote KM3_46_G10</name>
    <dbReference type="NCBI Taxonomy" id="1456161"/>
    <lineage>
        <taxon>Archaea</taxon>
        <taxon>Nitrososphaerota</taxon>
        <taxon>environmental samples</taxon>
    </lineage>
</organism>
<dbReference type="GO" id="GO:0006879">
    <property type="term" value="P:intracellular iron ion homeostasis"/>
    <property type="evidence" value="ECO:0007669"/>
    <property type="project" value="UniProtKB-KW"/>
</dbReference>
<dbReference type="EC" id="1.16.3.1" evidence="6"/>
<dbReference type="GO" id="GO:0006826">
    <property type="term" value="P:iron ion transport"/>
    <property type="evidence" value="ECO:0007669"/>
    <property type="project" value="InterPro"/>
</dbReference>
<dbReference type="FunFam" id="1.20.1260.10:FF:000001">
    <property type="entry name" value="Non-heme ferritin"/>
    <property type="match status" value="1"/>
</dbReference>
<keyword evidence="1" id="KW-0409">Iron storage</keyword>
<dbReference type="PANTHER" id="PTHR11431:SF127">
    <property type="entry name" value="BACTERIAL NON-HEME FERRITIN"/>
    <property type="match status" value="1"/>
</dbReference>
<dbReference type="InterPro" id="IPR009040">
    <property type="entry name" value="Ferritin-like_diiron"/>
</dbReference>